<feature type="domain" description="Protein kinase" evidence="24">
    <location>
        <begin position="715"/>
        <end position="1018"/>
    </location>
</feature>
<dbReference type="AlphaFoldDB" id="A0AAV5IFI2"/>
<keyword evidence="14" id="KW-0418">Kinase</keyword>
<dbReference type="Pfam" id="PF08263">
    <property type="entry name" value="LRRNT_2"/>
    <property type="match status" value="1"/>
</dbReference>
<evidence type="ECO:0000256" key="10">
    <source>
        <dbReference type="ARBA" id="ARBA00022692"/>
    </source>
</evidence>
<evidence type="ECO:0000256" key="19">
    <source>
        <dbReference type="ARBA" id="ARBA00023180"/>
    </source>
</evidence>
<evidence type="ECO:0000256" key="7">
    <source>
        <dbReference type="ARBA" id="ARBA00022553"/>
    </source>
</evidence>
<dbReference type="PANTHER" id="PTHR48053">
    <property type="entry name" value="LEUCINE RICH REPEAT FAMILY PROTEIN, EXPRESSED"/>
    <property type="match status" value="1"/>
</dbReference>
<dbReference type="InterPro" id="IPR008271">
    <property type="entry name" value="Ser/Thr_kinase_AS"/>
</dbReference>
<evidence type="ECO:0000256" key="11">
    <source>
        <dbReference type="ARBA" id="ARBA00022729"/>
    </source>
</evidence>
<dbReference type="FunFam" id="3.80.10.10:FF:000288">
    <property type="entry name" value="LRR receptor-like serine/threonine-protein kinase EFR"/>
    <property type="match status" value="1"/>
</dbReference>
<keyword evidence="7" id="KW-0597">Phosphoprotein</keyword>
<dbReference type="SUPFAM" id="SSF56112">
    <property type="entry name" value="Protein kinase-like (PK-like)"/>
    <property type="match status" value="1"/>
</dbReference>
<dbReference type="Pfam" id="PF07714">
    <property type="entry name" value="PK_Tyr_Ser-Thr"/>
    <property type="match status" value="1"/>
</dbReference>
<dbReference type="GO" id="GO:0005524">
    <property type="term" value="F:ATP binding"/>
    <property type="evidence" value="ECO:0007669"/>
    <property type="project" value="UniProtKB-UniRule"/>
</dbReference>
<organism evidence="25 26">
    <name type="scientific">Rubroshorea leprosula</name>
    <dbReference type="NCBI Taxonomy" id="152421"/>
    <lineage>
        <taxon>Eukaryota</taxon>
        <taxon>Viridiplantae</taxon>
        <taxon>Streptophyta</taxon>
        <taxon>Embryophyta</taxon>
        <taxon>Tracheophyta</taxon>
        <taxon>Spermatophyta</taxon>
        <taxon>Magnoliopsida</taxon>
        <taxon>eudicotyledons</taxon>
        <taxon>Gunneridae</taxon>
        <taxon>Pentapetalae</taxon>
        <taxon>rosids</taxon>
        <taxon>malvids</taxon>
        <taxon>Malvales</taxon>
        <taxon>Dipterocarpaceae</taxon>
        <taxon>Rubroshorea</taxon>
    </lineage>
</organism>
<dbReference type="EMBL" id="BPVZ01000010">
    <property type="protein sequence ID" value="GKU96419.1"/>
    <property type="molecule type" value="Genomic_DNA"/>
</dbReference>
<dbReference type="FunFam" id="3.80.10.10:FF:000627">
    <property type="entry name" value="Probable leucine-rich repeat receptor-like protein kinase At2g33170"/>
    <property type="match status" value="1"/>
</dbReference>
<dbReference type="Pfam" id="PF23598">
    <property type="entry name" value="LRR_14"/>
    <property type="match status" value="1"/>
</dbReference>
<keyword evidence="16 23" id="KW-1133">Transmembrane helix</keyword>
<comment type="catalytic activity">
    <reaction evidence="21">
        <text>L-seryl-[protein] + ATP = O-phospho-L-seryl-[protein] + ADP + H(+)</text>
        <dbReference type="Rhea" id="RHEA:17989"/>
        <dbReference type="Rhea" id="RHEA-COMP:9863"/>
        <dbReference type="Rhea" id="RHEA-COMP:11604"/>
        <dbReference type="ChEBI" id="CHEBI:15378"/>
        <dbReference type="ChEBI" id="CHEBI:29999"/>
        <dbReference type="ChEBI" id="CHEBI:30616"/>
        <dbReference type="ChEBI" id="CHEBI:83421"/>
        <dbReference type="ChEBI" id="CHEBI:456216"/>
        <dbReference type="EC" id="2.7.11.1"/>
    </reaction>
</comment>
<dbReference type="InterPro" id="IPR055414">
    <property type="entry name" value="LRR_R13L4/SHOC2-like"/>
</dbReference>
<dbReference type="FunFam" id="1.10.510.10:FF:000358">
    <property type="entry name" value="Putative leucine-rich repeat receptor-like serine/threonine-protein kinase"/>
    <property type="match status" value="1"/>
</dbReference>
<evidence type="ECO:0000256" key="23">
    <source>
        <dbReference type="SAM" id="Phobius"/>
    </source>
</evidence>
<keyword evidence="6" id="KW-0723">Serine/threonine-protein kinase</keyword>
<proteinExistence type="inferred from homology"/>
<evidence type="ECO:0000256" key="1">
    <source>
        <dbReference type="ARBA" id="ARBA00004162"/>
    </source>
</evidence>
<dbReference type="InterPro" id="IPR051716">
    <property type="entry name" value="Plant_RL_S/T_kinase"/>
</dbReference>
<keyword evidence="18" id="KW-0675">Receptor</keyword>
<dbReference type="GO" id="GO:0004674">
    <property type="term" value="F:protein serine/threonine kinase activity"/>
    <property type="evidence" value="ECO:0007669"/>
    <property type="project" value="UniProtKB-KW"/>
</dbReference>
<dbReference type="Pfam" id="PF00560">
    <property type="entry name" value="LRR_1"/>
    <property type="match status" value="4"/>
</dbReference>
<dbReference type="FunFam" id="3.80.10.10:FF:000383">
    <property type="entry name" value="Leucine-rich repeat receptor protein kinase EMS1"/>
    <property type="match status" value="1"/>
</dbReference>
<dbReference type="PANTHER" id="PTHR48053:SF162">
    <property type="entry name" value="LRR RECEPTOR-LIKE KINASE"/>
    <property type="match status" value="1"/>
</dbReference>
<feature type="binding site" evidence="22">
    <location>
        <position position="744"/>
    </location>
    <ligand>
        <name>ATP</name>
        <dbReference type="ChEBI" id="CHEBI:30616"/>
    </ligand>
</feature>
<comment type="catalytic activity">
    <reaction evidence="20">
        <text>L-threonyl-[protein] + ATP = O-phospho-L-threonyl-[protein] + ADP + H(+)</text>
        <dbReference type="Rhea" id="RHEA:46608"/>
        <dbReference type="Rhea" id="RHEA-COMP:11060"/>
        <dbReference type="Rhea" id="RHEA-COMP:11605"/>
        <dbReference type="ChEBI" id="CHEBI:15378"/>
        <dbReference type="ChEBI" id="CHEBI:30013"/>
        <dbReference type="ChEBI" id="CHEBI:30616"/>
        <dbReference type="ChEBI" id="CHEBI:61977"/>
        <dbReference type="ChEBI" id="CHEBI:456216"/>
        <dbReference type="EC" id="2.7.11.1"/>
    </reaction>
</comment>
<evidence type="ECO:0000256" key="17">
    <source>
        <dbReference type="ARBA" id="ARBA00023136"/>
    </source>
</evidence>
<evidence type="ECO:0000256" key="22">
    <source>
        <dbReference type="PROSITE-ProRule" id="PRU10141"/>
    </source>
</evidence>
<evidence type="ECO:0000256" key="14">
    <source>
        <dbReference type="ARBA" id="ARBA00022777"/>
    </source>
</evidence>
<dbReference type="Gene3D" id="1.10.510.10">
    <property type="entry name" value="Transferase(Phosphotransferase) domain 1"/>
    <property type="match status" value="1"/>
</dbReference>
<keyword evidence="13 22" id="KW-0547">Nucleotide-binding</keyword>
<dbReference type="InterPro" id="IPR001245">
    <property type="entry name" value="Ser-Thr/Tyr_kinase_cat_dom"/>
</dbReference>
<evidence type="ECO:0000256" key="5">
    <source>
        <dbReference type="ARBA" id="ARBA00022475"/>
    </source>
</evidence>
<reference evidence="25 26" key="1">
    <citation type="journal article" date="2021" name="Commun. Biol.">
        <title>The genome of Shorea leprosula (Dipterocarpaceae) highlights the ecological relevance of drought in aseasonal tropical rainforests.</title>
        <authorList>
            <person name="Ng K.K.S."/>
            <person name="Kobayashi M.J."/>
            <person name="Fawcett J.A."/>
            <person name="Hatakeyama M."/>
            <person name="Paape T."/>
            <person name="Ng C.H."/>
            <person name="Ang C.C."/>
            <person name="Tnah L.H."/>
            <person name="Lee C.T."/>
            <person name="Nishiyama T."/>
            <person name="Sese J."/>
            <person name="O'Brien M.J."/>
            <person name="Copetti D."/>
            <person name="Mohd Noor M.I."/>
            <person name="Ong R.C."/>
            <person name="Putra M."/>
            <person name="Sireger I.Z."/>
            <person name="Indrioko S."/>
            <person name="Kosugi Y."/>
            <person name="Izuno A."/>
            <person name="Isagi Y."/>
            <person name="Lee S.L."/>
            <person name="Shimizu K.K."/>
        </authorList>
    </citation>
    <scope>NUCLEOTIDE SEQUENCE [LARGE SCALE GENOMIC DNA]</scope>
    <source>
        <strain evidence="25">214</strain>
    </source>
</reference>
<dbReference type="PROSITE" id="PS00108">
    <property type="entry name" value="PROTEIN_KINASE_ST"/>
    <property type="match status" value="1"/>
</dbReference>
<dbReference type="SMART" id="SM00365">
    <property type="entry name" value="LRR_SD22"/>
    <property type="match status" value="4"/>
</dbReference>
<evidence type="ECO:0000313" key="26">
    <source>
        <dbReference type="Proteomes" id="UP001054252"/>
    </source>
</evidence>
<evidence type="ECO:0000256" key="4">
    <source>
        <dbReference type="ARBA" id="ARBA00012513"/>
    </source>
</evidence>
<dbReference type="Gene3D" id="3.80.10.10">
    <property type="entry name" value="Ribonuclease Inhibitor"/>
    <property type="match status" value="4"/>
</dbReference>
<name>A0AAV5IFI2_9ROSI</name>
<keyword evidence="8" id="KW-0433">Leucine-rich repeat</keyword>
<evidence type="ECO:0000256" key="6">
    <source>
        <dbReference type="ARBA" id="ARBA00022527"/>
    </source>
</evidence>
<evidence type="ECO:0000256" key="3">
    <source>
        <dbReference type="ARBA" id="ARBA00008684"/>
    </source>
</evidence>
<dbReference type="InterPro" id="IPR032675">
    <property type="entry name" value="LRR_dom_sf"/>
</dbReference>
<dbReference type="InterPro" id="IPR011009">
    <property type="entry name" value="Kinase-like_dom_sf"/>
</dbReference>
<feature type="transmembrane region" description="Helical" evidence="23">
    <location>
        <begin position="661"/>
        <end position="682"/>
    </location>
</feature>
<comment type="caution">
    <text evidence="25">The sequence shown here is derived from an EMBL/GenBank/DDBJ whole genome shotgun (WGS) entry which is preliminary data.</text>
</comment>
<accession>A0AAV5IFI2</accession>
<evidence type="ECO:0000259" key="24">
    <source>
        <dbReference type="PROSITE" id="PS50011"/>
    </source>
</evidence>
<dbReference type="Gene3D" id="3.30.200.20">
    <property type="entry name" value="Phosphorylase Kinase, domain 1"/>
    <property type="match status" value="1"/>
</dbReference>
<evidence type="ECO:0000256" key="8">
    <source>
        <dbReference type="ARBA" id="ARBA00022614"/>
    </source>
</evidence>
<keyword evidence="11" id="KW-0732">Signal</keyword>
<dbReference type="SMART" id="SM00369">
    <property type="entry name" value="LRR_TYP"/>
    <property type="match status" value="8"/>
</dbReference>
<dbReference type="InterPro" id="IPR000719">
    <property type="entry name" value="Prot_kinase_dom"/>
</dbReference>
<dbReference type="PROSITE" id="PS00107">
    <property type="entry name" value="PROTEIN_KINASE_ATP"/>
    <property type="match status" value="1"/>
</dbReference>
<dbReference type="InterPro" id="IPR001611">
    <property type="entry name" value="Leu-rich_rpt"/>
</dbReference>
<protein>
    <recommendedName>
        <fullName evidence="4">non-specific serine/threonine protein kinase</fullName>
        <ecNumber evidence="4">2.7.11.1</ecNumber>
    </recommendedName>
</protein>
<dbReference type="GO" id="GO:0005886">
    <property type="term" value="C:plasma membrane"/>
    <property type="evidence" value="ECO:0007669"/>
    <property type="project" value="UniProtKB-SubCell"/>
</dbReference>
<dbReference type="EC" id="2.7.11.1" evidence="4"/>
<evidence type="ECO:0000256" key="2">
    <source>
        <dbReference type="ARBA" id="ARBA00004479"/>
    </source>
</evidence>
<dbReference type="InterPro" id="IPR003591">
    <property type="entry name" value="Leu-rich_rpt_typical-subtyp"/>
</dbReference>
<keyword evidence="17 23" id="KW-0472">Membrane</keyword>
<keyword evidence="5" id="KW-1003">Cell membrane</keyword>
<evidence type="ECO:0000313" key="25">
    <source>
        <dbReference type="EMBL" id="GKU96419.1"/>
    </source>
</evidence>
<evidence type="ECO:0000256" key="9">
    <source>
        <dbReference type="ARBA" id="ARBA00022679"/>
    </source>
</evidence>
<dbReference type="SUPFAM" id="SSF52047">
    <property type="entry name" value="RNI-like"/>
    <property type="match status" value="2"/>
</dbReference>
<comment type="similarity">
    <text evidence="3">Belongs to the protein kinase superfamily. Ser/Thr protein kinase family.</text>
</comment>
<dbReference type="InterPro" id="IPR017441">
    <property type="entry name" value="Protein_kinase_ATP_BS"/>
</dbReference>
<sequence length="1029" mass="113500">MMAALNFQFLAVVSLFLIIPICLNHLALGFQTPLATALPTQNETDKLALLAFKDKILEDPFGVMSSWNESLHFCSWRGVSCSYQHKGKVTNLNLASQKLVGSIPPHIGNLSFLRQINLSHNYFQGEIPQEIGHLFRLRLVDLSSNVLQGKIPSNLAFCLRLQDVDFSENSLIGEIPVELRNLSKSVRIISFSANQLIGSIPQWLGNASSLEILALRSNNIHGSIPMELGRLPKLDILMLSANNLSGRVPVSIFNISSLSMLSLAENQLQGTIPSNIFITLPNLWLFATCYNFFHGELPISLQNASMLKIFSFGNNNLSGVIPSNLGSLKNLVGLTLSRNHLESEGLGILTSLANCTSLRVLDLGDNRLKGELPISIANLSTNLEFLSITKNQISGKIPEGIDNLVGLTFLHLLQNRLTGEVPSGIGKLKRLSFLSLGENRISGAIPSSLGNITQLLVLDLARNNLSGTIPLTLGNCSQLEKLYLDENYLIGDVPKQLLSLSPFIILYLGKNFFTGQLPLEVGNMTNLVEFDVSYNKFSGKIPSTLGNCLMLEVLKMQENLLEGDIPLPLSSLKSLQDLDLSRNNLSGQIPKFFQNFPFLQNLNLSFNELEGEVPQQGVFQNASVICIAGNQKLCGGIQKLGLPSCKAQGLKKKVLSKTFKIVIPVIVFSSSIVIAFLFFCCWKRRYKMRASTMLLELEQFPKISYAELSQATNEFSPSNLIGEGSFGSVYNGMLGEDQMQVAVKVLNLKKKGASESFIAECEVLRNIRHRNLVQIITVCSSIDFKQTDFKALVYKLMKNGTLEEWLHPNEDQAGEHTLNLIQRLNIAIEVAFAIEYLHDHCQPSIIHGDLKPSNVLLDENLVAHVGDFGLARFLSISCQQGSSIGVKGTIGYIAPEYSLSNRTSKLGDVYSFGILLLEMITGKRPTDSLFQDNFTIHQFVKTALLPERVMDILEPSLLWEVQDDAHLGARNWGTKVGILESLVAMAKVGVLCSMASPNERMEMKDVIAELCAIKDKFIVVESISHQLVP</sequence>
<comment type="subcellular location">
    <subcellularLocation>
        <location evidence="1">Cell membrane</location>
        <topology evidence="1">Single-pass membrane protein</topology>
    </subcellularLocation>
    <subcellularLocation>
        <location evidence="2">Membrane</location>
        <topology evidence="2">Single-pass type I membrane protein</topology>
    </subcellularLocation>
</comment>
<dbReference type="SMART" id="SM00220">
    <property type="entry name" value="S_TKc"/>
    <property type="match status" value="1"/>
</dbReference>
<keyword evidence="19" id="KW-0325">Glycoprotein</keyword>
<dbReference type="PROSITE" id="PS50011">
    <property type="entry name" value="PROTEIN_KINASE_DOM"/>
    <property type="match status" value="1"/>
</dbReference>
<evidence type="ECO:0000256" key="13">
    <source>
        <dbReference type="ARBA" id="ARBA00022741"/>
    </source>
</evidence>
<dbReference type="FunFam" id="3.30.200.20:FF:000432">
    <property type="entry name" value="LRR receptor-like serine/threonine-protein kinase EFR"/>
    <property type="match status" value="1"/>
</dbReference>
<keyword evidence="9" id="KW-0808">Transferase</keyword>
<keyword evidence="10 23" id="KW-0812">Transmembrane</keyword>
<evidence type="ECO:0000256" key="12">
    <source>
        <dbReference type="ARBA" id="ARBA00022737"/>
    </source>
</evidence>
<keyword evidence="26" id="KW-1185">Reference proteome</keyword>
<keyword evidence="15 22" id="KW-0067">ATP-binding</keyword>
<keyword evidence="12" id="KW-0677">Repeat</keyword>
<evidence type="ECO:0000256" key="15">
    <source>
        <dbReference type="ARBA" id="ARBA00022840"/>
    </source>
</evidence>
<evidence type="ECO:0000256" key="21">
    <source>
        <dbReference type="ARBA" id="ARBA00048679"/>
    </source>
</evidence>
<evidence type="ECO:0000256" key="20">
    <source>
        <dbReference type="ARBA" id="ARBA00047899"/>
    </source>
</evidence>
<dbReference type="InterPro" id="IPR013210">
    <property type="entry name" value="LRR_N_plant-typ"/>
</dbReference>
<evidence type="ECO:0000256" key="16">
    <source>
        <dbReference type="ARBA" id="ARBA00022989"/>
    </source>
</evidence>
<gene>
    <name evidence="25" type="ORF">SLEP1_g9659</name>
</gene>
<evidence type="ECO:0000256" key="18">
    <source>
        <dbReference type="ARBA" id="ARBA00023170"/>
    </source>
</evidence>
<dbReference type="Proteomes" id="UP001054252">
    <property type="component" value="Unassembled WGS sequence"/>
</dbReference>